<name>A0ACC3SA07_9PEZI</name>
<keyword evidence="2" id="KW-1185">Reference proteome</keyword>
<evidence type="ECO:0000313" key="2">
    <source>
        <dbReference type="Proteomes" id="UP001320706"/>
    </source>
</evidence>
<evidence type="ECO:0000313" key="1">
    <source>
        <dbReference type="EMBL" id="KAK8202276.1"/>
    </source>
</evidence>
<accession>A0ACC3SA07</accession>
<organism evidence="1 2">
    <name type="scientific">Zalaria obscura</name>
    <dbReference type="NCBI Taxonomy" id="2024903"/>
    <lineage>
        <taxon>Eukaryota</taxon>
        <taxon>Fungi</taxon>
        <taxon>Dikarya</taxon>
        <taxon>Ascomycota</taxon>
        <taxon>Pezizomycotina</taxon>
        <taxon>Dothideomycetes</taxon>
        <taxon>Dothideomycetidae</taxon>
        <taxon>Dothideales</taxon>
        <taxon>Zalariaceae</taxon>
        <taxon>Zalaria</taxon>
    </lineage>
</organism>
<comment type="caution">
    <text evidence="1">The sequence shown here is derived from an EMBL/GenBank/DDBJ whole genome shotgun (WGS) entry which is preliminary data.</text>
</comment>
<sequence length="619" mass="67860">MPPENEEEVWKGRSEVNNIQSHVFGQPTKKDQCYDNLRISKNAWDSNIIKANPKYIAVNWEASGGGAFAVIPHDERGKLPDIIPLFRGHTAAVLDTDWSPFDDSLIASGSDDGKVFLWRVPEDFSLRTDAEEPTDVKPFSKLSGHTRKVGHVLFNPAAENVLASSSGDYTIKLWDVGAEKAHLNLKHNDIVQSMSWSADGGMMVTTCRDKKIRFWDVRQEKAVHELPGHAGAKNSRAVWMGEHDRIATTGFSRMSDRQLGLWDTRNPTEPIGGFQILDSISGVCMPFWDEGNQMLYLAGKGDGNVRYYEYENDKFEYLSEYKSGDPQRGVAFIPKRGVNLHENEVTRMYKTVNDAYIEPVSFIVPRRAEVFQNDIYPPATGTKPAMSAEEYFGGKEAAVPPKISLESLYEGQEPVEVPAEKVPSANKMKETPAPAVSSVTPAKQEPTPQRIETPPAASTSRGPQLSMKDNQQSMSAMADKFADKDKEDESSDDDSSFEEVPKPVERPAAAVATRQEEKTGVQTPPTQPSPTKTTSAPSPKPEPETVASPPPSASKQAPSLDSKTNGETDTAAASAAPRGAAASLKDVLQDIKAMLSQQSAQIEALTKEVAGLKERLGEQ</sequence>
<protein>
    <submittedName>
        <fullName evidence="1">Coronin-like protein crn1</fullName>
    </submittedName>
</protein>
<gene>
    <name evidence="1" type="primary">CRN1</name>
    <name evidence="1" type="ORF">M8818_005805</name>
</gene>
<dbReference type="EMBL" id="JAMKPW020000033">
    <property type="protein sequence ID" value="KAK8202276.1"/>
    <property type="molecule type" value="Genomic_DNA"/>
</dbReference>
<proteinExistence type="predicted"/>
<dbReference type="Proteomes" id="UP001320706">
    <property type="component" value="Unassembled WGS sequence"/>
</dbReference>
<reference evidence="1" key="1">
    <citation type="submission" date="2024-02" db="EMBL/GenBank/DDBJ databases">
        <title>Metagenome Assembled Genome of Zalaria obscura JY119.</title>
        <authorList>
            <person name="Vighnesh L."/>
            <person name="Jagadeeshwari U."/>
            <person name="Venkata Ramana C."/>
            <person name="Sasikala C."/>
        </authorList>
    </citation>
    <scope>NUCLEOTIDE SEQUENCE</scope>
    <source>
        <strain evidence="1">JY119</strain>
    </source>
</reference>